<feature type="domain" description="BROMI N-terminal" evidence="3">
    <location>
        <begin position="12"/>
        <end position="139"/>
    </location>
</feature>
<evidence type="ECO:0000259" key="4">
    <source>
        <dbReference type="Pfam" id="PF23440"/>
    </source>
</evidence>
<dbReference type="Pfam" id="PF23440">
    <property type="entry name" value="BROMI_C"/>
    <property type="match status" value="1"/>
</dbReference>
<dbReference type="EMBL" id="CADEAL010000232">
    <property type="protein sequence ID" value="CAB1416916.1"/>
    <property type="molecule type" value="Genomic_DNA"/>
</dbReference>
<evidence type="ECO:0008006" key="7">
    <source>
        <dbReference type="Google" id="ProtNLM"/>
    </source>
</evidence>
<evidence type="ECO:0000259" key="3">
    <source>
        <dbReference type="Pfam" id="PF23431"/>
    </source>
</evidence>
<protein>
    <recommendedName>
        <fullName evidence="7">Protein broad-minded</fullName>
    </recommendedName>
</protein>
<dbReference type="PANTHER" id="PTHR13465:SF3">
    <property type="entry name" value="PROTEIN BROAD-MINDED"/>
    <property type="match status" value="1"/>
</dbReference>
<feature type="region of interest" description="Disordered" evidence="1">
    <location>
        <begin position="135"/>
        <end position="161"/>
    </location>
</feature>
<feature type="domain" description="BROMI C-terminal Rab TBC-like" evidence="4">
    <location>
        <begin position="912"/>
        <end position="1001"/>
    </location>
</feature>
<reference evidence="5" key="1">
    <citation type="submission" date="2020-03" db="EMBL/GenBank/DDBJ databases">
        <authorList>
            <person name="Weist P."/>
        </authorList>
    </citation>
    <scope>NUCLEOTIDE SEQUENCE</scope>
</reference>
<feature type="compositionally biased region" description="Polar residues" evidence="1">
    <location>
        <begin position="147"/>
        <end position="161"/>
    </location>
</feature>
<feature type="domain" description="BROMI middle region" evidence="2">
    <location>
        <begin position="174"/>
        <end position="800"/>
    </location>
</feature>
<proteinExistence type="predicted"/>
<dbReference type="InterPro" id="IPR055392">
    <property type="entry name" value="BROMI_C"/>
</dbReference>
<dbReference type="InterPro" id="IPR032735">
    <property type="entry name" value="BROMI_M"/>
</dbReference>
<dbReference type="Pfam" id="PF23431">
    <property type="entry name" value="BROMI_N"/>
    <property type="match status" value="1"/>
</dbReference>
<name>A0A9N7TPT1_PLEPL</name>
<keyword evidence="6" id="KW-1185">Reference proteome</keyword>
<dbReference type="Pfam" id="PF14961">
    <property type="entry name" value="BROMI"/>
    <property type="match status" value="2"/>
</dbReference>
<gene>
    <name evidence="5" type="ORF">PLEPLA_LOCUS4709</name>
</gene>
<dbReference type="Proteomes" id="UP001153269">
    <property type="component" value="Unassembled WGS sequence"/>
</dbReference>
<dbReference type="InterPro" id="IPR055391">
    <property type="entry name" value="BROMI_N"/>
</dbReference>
<feature type="domain" description="BROMI middle region" evidence="2">
    <location>
        <begin position="842"/>
        <end position="894"/>
    </location>
</feature>
<dbReference type="GO" id="GO:1905515">
    <property type="term" value="P:non-motile cilium assembly"/>
    <property type="evidence" value="ECO:0007669"/>
    <property type="project" value="TreeGrafter"/>
</dbReference>
<comment type="caution">
    <text evidence="5">The sequence shown here is derived from an EMBL/GenBank/DDBJ whole genome shotgun (WGS) entry which is preliminary data.</text>
</comment>
<dbReference type="AlphaFoldDB" id="A0A9N7TPT1"/>
<dbReference type="InterPro" id="IPR039156">
    <property type="entry name" value="PHAF1/BROMI"/>
</dbReference>
<feature type="compositionally biased region" description="Basic and acidic residues" evidence="1">
    <location>
        <begin position="135"/>
        <end position="146"/>
    </location>
</feature>
<dbReference type="PANTHER" id="PTHR13465">
    <property type="entry name" value="UPF0183 PROTEIN"/>
    <property type="match status" value="1"/>
</dbReference>
<organism evidence="5 6">
    <name type="scientific">Pleuronectes platessa</name>
    <name type="common">European plaice</name>
    <dbReference type="NCBI Taxonomy" id="8262"/>
    <lineage>
        <taxon>Eukaryota</taxon>
        <taxon>Metazoa</taxon>
        <taxon>Chordata</taxon>
        <taxon>Craniata</taxon>
        <taxon>Vertebrata</taxon>
        <taxon>Euteleostomi</taxon>
        <taxon>Actinopterygii</taxon>
        <taxon>Neopterygii</taxon>
        <taxon>Teleostei</taxon>
        <taxon>Neoteleostei</taxon>
        <taxon>Acanthomorphata</taxon>
        <taxon>Carangaria</taxon>
        <taxon>Pleuronectiformes</taxon>
        <taxon>Pleuronectoidei</taxon>
        <taxon>Pleuronectidae</taxon>
        <taxon>Pleuronectes</taxon>
    </lineage>
</organism>
<accession>A0A9N7TPT1</accession>
<evidence type="ECO:0000313" key="6">
    <source>
        <dbReference type="Proteomes" id="UP001153269"/>
    </source>
</evidence>
<evidence type="ECO:0000256" key="1">
    <source>
        <dbReference type="SAM" id="MobiDB-lite"/>
    </source>
</evidence>
<evidence type="ECO:0000259" key="2">
    <source>
        <dbReference type="Pfam" id="PF14961"/>
    </source>
</evidence>
<evidence type="ECO:0000313" key="5">
    <source>
        <dbReference type="EMBL" id="CAB1416916.1"/>
    </source>
</evidence>
<sequence length="1017" mass="114585">MSQLSTEEELELQSLLKQLLISVNDKISGAPSTECAEEILLHLEETDKNFHNYEFVKYLRQYVESSLGTVVEEETKSLTRGEGQHAIGSGHDTLIHAITRRTRDSAEYQQMMQPLKNTMIIIVESLINKFEEDQMRKEEMHRERQHSQSNSQYHDNCSDSDSSFNQSYAFIRQEQLQVLAEKLDSSQPKEVRWQALQVLCCAPPSDVLSCESWSSLRRKLCAALTEPDPDLSDNVLQFFAKSFSSSPLNVTREIYTSLAKSVEASFESQKLSFPTDSADLDINRPEVSRLLKQIRLMNDFQKEVTTFWIRHPEKYMEEIIESTFSLLSLHHEHGTEKVLEPIHLLALLDIKATWFNKWMHGYYSRTVVLRLLERKYKSLIVAALQRCIHYSESCFANDTTDPQSAEQQSTVQRSVYSGEELEYAVFVHSLCLLGKLLIYTNGRSLFPVKVKKRKDPVSLIELVVILIHIMYQHPEPPLSDSSKTDSLWPGGLVMDVLWTVCERRECAAECLYQPAVIETLLAPVIALLNGQQCKLKSPAATLTLIADILARIANTDRGLALFLHEKNLLVAHSERTSAALVVVRFTLRLLNKDVSSLSECDASHALCGAFIFVCRQIYNTCEGLQVLRPHGLHTAVAAAWKKTRTSSEREPTPEPEAGASTQDLQNILMWEETLLDSLLNFTATPKGLLLLQQTGAINECVSHMFSRFTKKTTGNRKYSSLHCYTYRTEVSRCEKFGYGVMVTQVAATAPGVAALHRSGFVRALVLELWSALECGSEDVRVVRPRPTPMDPIDRSCVKSLPYQSGPLPGHMQAARPPCPSLSAHSSTDLSLCWKHTHPSWPLVNLLSSSQSVWELVALQPLANKSEYTLREMPTSIPDLIDRLIAVNSEAKIHSLFHYEQSHTFGLRLLSVLCCNLDSFLLLESQYNICSMLLHSQRDNVTEPDASDGEFIIDSLSVERNHVLVRVSVVGGPAERRLPPRALQEGDDPYPWPMFSSCPSTSLLLLRPTEDPPALTGL</sequence>